<keyword evidence="2" id="KW-1185">Reference proteome</keyword>
<dbReference type="InterPro" id="IPR051806">
    <property type="entry name" value="HAD-like_SPP"/>
</dbReference>
<accession>A0A1M6D3J2</accession>
<evidence type="ECO:0000313" key="1">
    <source>
        <dbReference type="EMBL" id="SHI67691.1"/>
    </source>
</evidence>
<dbReference type="SFLD" id="SFLDG01135">
    <property type="entry name" value="C1.5.6:_HAD__Beta-PGM__Phospha"/>
    <property type="match status" value="1"/>
</dbReference>
<dbReference type="GO" id="GO:0050308">
    <property type="term" value="F:sugar-phosphatase activity"/>
    <property type="evidence" value="ECO:0007669"/>
    <property type="project" value="TreeGrafter"/>
</dbReference>
<dbReference type="InterPro" id="IPR006439">
    <property type="entry name" value="HAD-SF_hydro_IA"/>
</dbReference>
<gene>
    <name evidence="1" type="ORF">SAMN05444373_100675</name>
</gene>
<dbReference type="Gene3D" id="1.10.150.240">
    <property type="entry name" value="Putative phosphatase, domain 2"/>
    <property type="match status" value="1"/>
</dbReference>
<dbReference type="SFLD" id="SFLDS00003">
    <property type="entry name" value="Haloacid_Dehalogenase"/>
    <property type="match status" value="1"/>
</dbReference>
<proteinExistence type="predicted"/>
<dbReference type="InterPro" id="IPR036412">
    <property type="entry name" value="HAD-like_sf"/>
</dbReference>
<dbReference type="PANTHER" id="PTHR43481:SF4">
    <property type="entry name" value="GLYCEROL-1-PHOSPHATE PHOSPHOHYDROLASE 1-RELATED"/>
    <property type="match status" value="1"/>
</dbReference>
<dbReference type="NCBIfam" id="TIGR01509">
    <property type="entry name" value="HAD-SF-IA-v3"/>
    <property type="match status" value="1"/>
</dbReference>
<dbReference type="AlphaFoldDB" id="A0A1M6D3J2"/>
<organism evidence="1 2">
    <name type="scientific">Thermoclostridium caenicola</name>
    <dbReference type="NCBI Taxonomy" id="659425"/>
    <lineage>
        <taxon>Bacteria</taxon>
        <taxon>Bacillati</taxon>
        <taxon>Bacillota</taxon>
        <taxon>Clostridia</taxon>
        <taxon>Eubacteriales</taxon>
        <taxon>Oscillospiraceae</taxon>
        <taxon>Thermoclostridium</taxon>
    </lineage>
</organism>
<dbReference type="InterPro" id="IPR023198">
    <property type="entry name" value="PGP-like_dom2"/>
</dbReference>
<sequence length="223" mass="24479">MNFIFDMDGVLINSEPLHARSRLEVLASFGIVPDMDMSSVIGSSTLAFWEKMVQKYGLKETAADLERTQMRLLIDTMIKEKCPPPPGLFELLDALEGMGIGLAVGSSSRRMLVEAVLDYLGIASRFKAVVTGDDVENLKPAPDIYLLAMERLGAEKHQAVAIEDSRLGIQAALTAGIPCIAYRNPTSPNQDLSAATYQVDALLKVLDLRKGDRWLWEIGDNNP</sequence>
<evidence type="ECO:0000313" key="2">
    <source>
        <dbReference type="Proteomes" id="UP000324781"/>
    </source>
</evidence>
<dbReference type="Proteomes" id="UP000324781">
    <property type="component" value="Unassembled WGS sequence"/>
</dbReference>
<dbReference type="InterPro" id="IPR041492">
    <property type="entry name" value="HAD_2"/>
</dbReference>
<name>A0A1M6D3J2_9FIRM</name>
<dbReference type="SUPFAM" id="SSF56784">
    <property type="entry name" value="HAD-like"/>
    <property type="match status" value="1"/>
</dbReference>
<dbReference type="SFLD" id="SFLDG01129">
    <property type="entry name" value="C1.5:_HAD__Beta-PGM__Phosphata"/>
    <property type="match status" value="1"/>
</dbReference>
<dbReference type="PANTHER" id="PTHR43481">
    <property type="entry name" value="FRUCTOSE-1-PHOSPHATE PHOSPHATASE"/>
    <property type="match status" value="1"/>
</dbReference>
<dbReference type="RefSeq" id="WP_188118340.1">
    <property type="nucleotide sequence ID" value="NZ_FQZP01000006.1"/>
</dbReference>
<dbReference type="Gene3D" id="3.40.50.1000">
    <property type="entry name" value="HAD superfamily/HAD-like"/>
    <property type="match status" value="1"/>
</dbReference>
<dbReference type="EMBL" id="FQZP01000006">
    <property type="protein sequence ID" value="SHI67691.1"/>
    <property type="molecule type" value="Genomic_DNA"/>
</dbReference>
<dbReference type="InterPro" id="IPR023214">
    <property type="entry name" value="HAD_sf"/>
</dbReference>
<reference evidence="1 2" key="1">
    <citation type="submission" date="2016-11" db="EMBL/GenBank/DDBJ databases">
        <authorList>
            <person name="Varghese N."/>
            <person name="Submissions S."/>
        </authorList>
    </citation>
    <scope>NUCLEOTIDE SEQUENCE [LARGE SCALE GENOMIC DNA]</scope>
    <source>
        <strain evidence="1 2">DSM 19027</strain>
    </source>
</reference>
<dbReference type="Pfam" id="PF13419">
    <property type="entry name" value="HAD_2"/>
    <property type="match status" value="1"/>
</dbReference>
<protein>
    <submittedName>
        <fullName evidence="1">Haloacid dehalogenase superfamily, subfamily IA, variant 3 with third motif having DD or ED</fullName>
    </submittedName>
</protein>